<evidence type="ECO:0000259" key="14">
    <source>
        <dbReference type="PROSITE" id="PS50011"/>
    </source>
</evidence>
<dbReference type="InterPro" id="IPR011009">
    <property type="entry name" value="Kinase-like_dom_sf"/>
</dbReference>
<feature type="region of interest" description="Disordered" evidence="13">
    <location>
        <begin position="1401"/>
        <end position="1423"/>
    </location>
</feature>
<dbReference type="SMART" id="SM00220">
    <property type="entry name" value="S_TKc"/>
    <property type="match status" value="1"/>
</dbReference>
<dbReference type="SUPFAM" id="SSF56112">
    <property type="entry name" value="Protein kinase-like (PK-like)"/>
    <property type="match status" value="1"/>
</dbReference>
<feature type="compositionally biased region" description="Basic and acidic residues" evidence="13">
    <location>
        <begin position="50"/>
        <end position="66"/>
    </location>
</feature>
<dbReference type="Pfam" id="PF24889">
    <property type="entry name" value="CCTL2_WNK"/>
    <property type="match status" value="1"/>
</dbReference>
<dbReference type="PANTHER" id="PTHR13902">
    <property type="entry name" value="SERINE/THREONINE-PROTEIN KINASE WNK WITH NO LYSINE -RELATED"/>
    <property type="match status" value="1"/>
</dbReference>
<feature type="region of interest" description="Disordered" evidence="13">
    <location>
        <begin position="2333"/>
        <end position="2356"/>
    </location>
</feature>
<dbReference type="GO" id="GO:0005524">
    <property type="term" value="F:ATP binding"/>
    <property type="evidence" value="ECO:0007669"/>
    <property type="project" value="UniProtKB-KW"/>
</dbReference>
<feature type="domain" description="Protein kinase" evidence="14">
    <location>
        <begin position="224"/>
        <end position="482"/>
    </location>
</feature>
<feature type="compositionally biased region" description="Basic and acidic residues" evidence="13">
    <location>
        <begin position="576"/>
        <end position="591"/>
    </location>
</feature>
<dbReference type="Proteomes" id="UP000314981">
    <property type="component" value="Chromosome 5"/>
</dbReference>
<evidence type="ECO:0000313" key="15">
    <source>
        <dbReference type="Ensembl" id="ENSBIXP00000007401.1"/>
    </source>
</evidence>
<reference evidence="15" key="2">
    <citation type="submission" date="2025-08" db="UniProtKB">
        <authorList>
            <consortium name="Ensembl"/>
        </authorList>
    </citation>
    <scope>IDENTIFICATION</scope>
</reference>
<feature type="compositionally biased region" description="Polar residues" evidence="13">
    <location>
        <begin position="2143"/>
        <end position="2160"/>
    </location>
</feature>
<dbReference type="InterPro" id="IPR050588">
    <property type="entry name" value="WNK_Ser-Thr_kinase"/>
</dbReference>
<evidence type="ECO:0000256" key="8">
    <source>
        <dbReference type="ARBA" id="ARBA00022741"/>
    </source>
</evidence>
<feature type="region of interest" description="Disordered" evidence="13">
    <location>
        <begin position="1018"/>
        <end position="1099"/>
    </location>
</feature>
<evidence type="ECO:0000256" key="9">
    <source>
        <dbReference type="ARBA" id="ARBA00022777"/>
    </source>
</evidence>
<feature type="region of interest" description="Disordered" evidence="13">
    <location>
        <begin position="1"/>
        <end position="81"/>
    </location>
</feature>
<evidence type="ECO:0000256" key="4">
    <source>
        <dbReference type="ARBA" id="ARBA00022490"/>
    </source>
</evidence>
<keyword evidence="4" id="KW-0963">Cytoplasm</keyword>
<reference evidence="15 16" key="1">
    <citation type="submission" date="2018-11" db="EMBL/GenBank/DDBJ databases">
        <title>Haplotype-resolved cattle genomes.</title>
        <authorList>
            <person name="Low W.Y."/>
            <person name="Tearle R."/>
            <person name="Bickhart D.M."/>
            <person name="Rosen B.D."/>
            <person name="Koren S."/>
            <person name="Rhie A."/>
            <person name="Hiendleder S."/>
            <person name="Phillippy A.M."/>
            <person name="Smith T.P.L."/>
            <person name="Williams J.L."/>
        </authorList>
    </citation>
    <scope>NUCLEOTIDE SEQUENCE [LARGE SCALE GENOMIC DNA]</scope>
</reference>
<dbReference type="FunFam" id="1.10.510.10:FF:000006">
    <property type="entry name" value="Serine/threonine-protein kinase WNK1 isoform 2"/>
    <property type="match status" value="1"/>
</dbReference>
<keyword evidence="9" id="KW-0418">Kinase</keyword>
<organism evidence="15 16">
    <name type="scientific">Bos indicus x Bos taurus</name>
    <name type="common">Hybrid cattle</name>
    <dbReference type="NCBI Taxonomy" id="30522"/>
    <lineage>
        <taxon>Eukaryota</taxon>
        <taxon>Metazoa</taxon>
        <taxon>Chordata</taxon>
        <taxon>Craniata</taxon>
        <taxon>Vertebrata</taxon>
        <taxon>Euteleostomi</taxon>
        <taxon>Mammalia</taxon>
        <taxon>Eutheria</taxon>
        <taxon>Laurasiatheria</taxon>
        <taxon>Artiodactyla</taxon>
        <taxon>Ruminantia</taxon>
        <taxon>Pecora</taxon>
        <taxon>Bovidae</taxon>
        <taxon>Bovinae</taxon>
        <taxon>Bos</taxon>
    </lineage>
</organism>
<sequence length="2386" mass="248972">MSGGAADQQSSAQGSLFLSPPAPAPKNGSSSDSSVGEKLGAAAADAAAGRTEEYRRRRHTMDKDSRGAAATTTTEHRFFRRSVICDSNATALELPGLPLPLPQPGAAAVVPQRSPPEPPREETLIPAAAAQVAQQPPAAAAAAPAPEEPVAASPATSSAPSSAGRDRQAVQPGPAGSREEPPTSRSGSGGGSAKEPQEERSQQQDDIEELETKAVGMSNDGRFLKFDIEIGRGSFKTVYKGLDTETTVEVAWCELQDRKLTKSERQRFKEEAEMLKGLQHPNIVRFYDSWESTVKGKKCIVLVTELMTSGTLKTYLKRFKVMKIKVLRSWCRQILKGLQFLHTRTPPIIHRDLKCDNIFITGPTGSVKIGDLGLATLKRASFAKSVIGTPEFMAPEMYEEKYDESVDVYAFGMCMLEMATSEYPYSECQNAAQIYRRVTSGVKPASFDKVAIPEVKEIIEGCIRQNKDERYSIKDLLNHAFFQEETGVRVELAEEDDGEKIAIKLWLRIEDIKKLKGKYKDNEAIEFSFDLEKDVPEDVAQEMVDSGYVCEGDHKTMAKAIKDRVSLIKRKREQRQLVREEQEKRKQEESSFKQQVEQQPSTAQAGVQQPPATSTGGPAASAASASVSTQVEPEEPEADQHQQLQYQQPGVSVISDGTVDSGQGSSVFTESRVSSQQTVSYGSQHEQAPSTGALPGHTASVVQTQAQPHAVYPPSSLQGVQPTAPSQQAVQYPLPQTSAPSEATIAQPVSQPPPPQALPHVSAGKQLPVSQPVPTLQGEPQIPVATQPSVVPVHAGAHFLPVGQPLPPSLLPQYPVSQLPPISQLPSAPPHVSVAQPGFPPLPVTMAAGVSQPLLTLASSAAAAAVPGAPTVVPSQLPALLQPVTQLPSQAHPQLLQPAVQSMGIPASLGQTAEVPLPPGDILYQGFPPRLPSQYPGDSNIAPSSSAASVCLPSAVLSPPMPTEALAAPGYFPAMVQPYVESSLLVPVGSVGGQVQVSQPAVSLAQAPTTSSQQAALESTQVVSQVAPPEPAPGAQPQPAQPAAVVSSIDSAHSDVASGLSDGNENVPSSSGRHEGRTTKRLHRKSIRSRSRHEKPSRPKLRILNVSNKGDRVVECQLETHNRKMVTFKFDLDGDNPEEIATIMVNNDFILALERDAFVEQVREIIEKADEMLSEDVSVEPEGDQSLESLHGKDDYGFSGTQKLEGEFKQPIPASSLPQQIGIPASSLTQVVHSAGRRFIVSPVPESRLRESKLFTEISDTVAASTSAGPGMNLSHSASSLSLQQAFSELRHARMAEGPSTAPPHFGQTGPVFPAVPPTLSSAPGAPAAAAAASVSAPAPSHPLSDVTTSVIQTEVTVAPGTGVMPPSGLPVPPVSESLAPSSVAPSVTIPAVLSALPAPQAAQAPTPGSGASSAGTFPSAPASLTPASAVGSAVASAAQLPPVPSQPAVGSSTGVATLTAVPAAALGPSLTALPSLALSSSTSAPALAETVLVSAHALDKTAHSSTTGLALSLPATSSSPAPGAGVSSAVSQPTAAAHPLVLPSVVTSTPVLSQAGPMSAPLLPQVPGIPPLVQPVVSVPAVQQTLVHSQPQPAPLPNQPHTHCPEIDADTQPKAPGIDDIKTLEEKLRSLFSEHSSSGAQHAPVSLETSLTVETAVTAGLPTTAVAPSKPLTSTASTCLPPTSLPLGAAGLSVIPMVTPGQVSTPVSSAPGVKLETAPAKPPLTKPPVLPMGTELPAGTPPSEQLPPFPGPSLTQPPQPLGDLDAQLRRTLSPESGMLTSAVGPVSVVAPTAVVETEAQLPKDVLSVSQVTEAPVLAPTSTAGVLKMGRFQVSVAMDDPQKEGKSKSEDAKSVHFASSTSESSVLSSSSPESTVVKAEPNGLAVRGASADMPDSAHQPPASEAGQPSKVGRFQVTTTASRVGRFSVSRTEDKMAEVKGEEPVVSPFMDSEHDIPPTVTPKKEKPELSEPSHLNGPSSDLEAAFLSRDVDAGSGSPHSPPQLSSKSLPAQSLSQSLSNSFNSSYMSSDNESDIEDEDLKLELRRLREKHLKEIQDLQSRQKHEIESLYTKLGKVPPAVIIPPAAPLAGRRRRPTKSKGSKSSRSSSLGNKSPGPGTLSGQSAASVLHPQQTLPAPGSVPETGPNQLLQPVKPSPSSDNLYSAFTSDGAISVPSLSAPGQGCAKFNCASEQVTFKAGGRRTRFLRKMVKKVCPCNQLCRTSSTNAVGGAVSSQAAPAPPPAVTSSRKGMFTDDLHKLVDNWARDAMSLSGRRGSKGHVSYEGPGMARKFSAPGQLCVSMTSNLGGSAPGSAASATSLGHFPKSMCPPQQYGFPTPPFGTQWSGTGGPAPQPLSQFQPVGTASLQNFNISNLQKSISNPPGSNLRTT</sequence>
<dbReference type="Pfam" id="PF00069">
    <property type="entry name" value="Pkinase"/>
    <property type="match status" value="1"/>
</dbReference>
<feature type="compositionally biased region" description="Pro residues" evidence="13">
    <location>
        <begin position="1745"/>
        <end position="1757"/>
    </location>
</feature>
<dbReference type="PROSITE" id="PS50011">
    <property type="entry name" value="PROTEIN_KINASE_DOM"/>
    <property type="match status" value="1"/>
</dbReference>
<feature type="compositionally biased region" description="Low complexity" evidence="13">
    <location>
        <begin position="609"/>
        <end position="631"/>
    </location>
</feature>
<evidence type="ECO:0000256" key="10">
    <source>
        <dbReference type="ARBA" id="ARBA00022840"/>
    </source>
</evidence>
<feature type="compositionally biased region" description="Basic residues" evidence="13">
    <location>
        <begin position="1079"/>
        <end position="1099"/>
    </location>
</feature>
<feature type="compositionally biased region" description="Polar residues" evidence="13">
    <location>
        <begin position="715"/>
        <end position="741"/>
    </location>
</feature>
<feature type="region of interest" description="Disordered" evidence="13">
    <location>
        <begin position="1839"/>
        <end position="2036"/>
    </location>
</feature>
<evidence type="ECO:0000256" key="2">
    <source>
        <dbReference type="ARBA" id="ARBA00004496"/>
    </source>
</evidence>
<feature type="region of interest" description="Disordered" evidence="13">
    <location>
        <begin position="93"/>
        <end position="206"/>
    </location>
</feature>
<dbReference type="InterPro" id="IPR008271">
    <property type="entry name" value="Ser/Thr_kinase_AS"/>
</dbReference>
<evidence type="ECO:0000256" key="1">
    <source>
        <dbReference type="ARBA" id="ARBA00001946"/>
    </source>
</evidence>
<evidence type="ECO:0000256" key="7">
    <source>
        <dbReference type="ARBA" id="ARBA00022679"/>
    </source>
</evidence>
<feature type="compositionally biased region" description="Polar residues" evidence="13">
    <location>
        <begin position="1061"/>
        <end position="1071"/>
    </location>
</feature>
<keyword evidence="7" id="KW-0808">Transferase</keyword>
<dbReference type="Ensembl" id="ENSBIXT00000001930.1">
    <property type="protein sequence ID" value="ENSBIXP00000007401.1"/>
    <property type="gene ID" value="ENSBIXG00000001073.1"/>
</dbReference>
<name>A0A4W2C6F8_BOBOX</name>
<feature type="compositionally biased region" description="Polar residues" evidence="13">
    <location>
        <begin position="2118"/>
        <end position="2133"/>
    </location>
</feature>
<comment type="cofactor">
    <cofactor evidence="1">
        <name>Mg(2+)</name>
        <dbReference type="ChEBI" id="CHEBI:18420"/>
    </cofactor>
</comment>
<feature type="compositionally biased region" description="Low complexity" evidence="13">
    <location>
        <begin position="126"/>
        <end position="163"/>
    </location>
</feature>
<feature type="region of interest" description="Disordered" evidence="13">
    <location>
        <begin position="2079"/>
        <end position="2160"/>
    </location>
</feature>
<dbReference type="Gene3D" id="3.30.200.20">
    <property type="entry name" value="Phosphorylase Kinase, domain 1"/>
    <property type="match status" value="1"/>
</dbReference>
<reference evidence="15" key="3">
    <citation type="submission" date="2025-09" db="UniProtKB">
        <authorList>
            <consortium name="Ensembl"/>
        </authorList>
    </citation>
    <scope>IDENTIFICATION</scope>
</reference>
<feature type="compositionally biased region" description="Pro residues" evidence="13">
    <location>
        <begin position="1721"/>
        <end position="1731"/>
    </location>
</feature>
<evidence type="ECO:0000256" key="13">
    <source>
        <dbReference type="SAM" id="MobiDB-lite"/>
    </source>
</evidence>
<evidence type="ECO:0000256" key="6">
    <source>
        <dbReference type="ARBA" id="ARBA00022553"/>
    </source>
</evidence>
<dbReference type="CDD" id="cd14030">
    <property type="entry name" value="STKc_WNK1"/>
    <property type="match status" value="1"/>
</dbReference>
<comment type="subcellular location">
    <subcellularLocation>
        <location evidence="2">Cytoplasm</location>
    </subcellularLocation>
</comment>
<evidence type="ECO:0000256" key="12">
    <source>
        <dbReference type="ARBA" id="ARBA00048679"/>
    </source>
</evidence>
<dbReference type="FunFam" id="3.10.20.90:FF:000012">
    <property type="entry name" value="Serine/threonine-protein kinase WNK1 isoform 2"/>
    <property type="match status" value="1"/>
</dbReference>
<feature type="compositionally biased region" description="Polar residues" evidence="13">
    <location>
        <begin position="596"/>
        <end position="607"/>
    </location>
</feature>
<dbReference type="InterPro" id="IPR024678">
    <property type="entry name" value="Kinase_OSR1/WNK_CCT"/>
</dbReference>
<accession>A0A4W2C6F8</accession>
<feature type="region of interest" description="Disordered" evidence="13">
    <location>
        <begin position="576"/>
        <end position="762"/>
    </location>
</feature>
<proteinExistence type="predicted"/>
<keyword evidence="16" id="KW-1185">Reference proteome</keyword>
<comment type="catalytic activity">
    <reaction evidence="12">
        <text>L-seryl-[protein] + ATP = O-phospho-L-seryl-[protein] + ADP + H(+)</text>
        <dbReference type="Rhea" id="RHEA:17989"/>
        <dbReference type="Rhea" id="RHEA-COMP:9863"/>
        <dbReference type="Rhea" id="RHEA-COMP:11604"/>
        <dbReference type="ChEBI" id="CHEBI:15378"/>
        <dbReference type="ChEBI" id="CHEBI:29999"/>
        <dbReference type="ChEBI" id="CHEBI:30616"/>
        <dbReference type="ChEBI" id="CHEBI:83421"/>
        <dbReference type="ChEBI" id="CHEBI:456216"/>
        <dbReference type="EC" id="2.7.11.1"/>
    </reaction>
</comment>
<feature type="compositionally biased region" description="Pro residues" evidence="13">
    <location>
        <begin position="1028"/>
        <end position="1040"/>
    </location>
</feature>
<feature type="compositionally biased region" description="Basic and acidic residues" evidence="13">
    <location>
        <begin position="1950"/>
        <end position="1970"/>
    </location>
</feature>
<dbReference type="EC" id="2.7.11.1" evidence="3"/>
<keyword evidence="6" id="KW-0597">Phosphoprotein</keyword>
<gene>
    <name evidence="15" type="primary">WNK1</name>
</gene>
<evidence type="ECO:0000256" key="3">
    <source>
        <dbReference type="ARBA" id="ARBA00012513"/>
    </source>
</evidence>
<evidence type="ECO:0000256" key="11">
    <source>
        <dbReference type="ARBA" id="ARBA00047899"/>
    </source>
</evidence>
<feature type="compositionally biased region" description="Low complexity" evidence="13">
    <location>
        <begin position="2001"/>
        <end position="2029"/>
    </location>
</feature>
<comment type="catalytic activity">
    <reaction evidence="11">
        <text>L-threonyl-[protein] + ATP = O-phospho-L-threonyl-[protein] + ADP + H(+)</text>
        <dbReference type="Rhea" id="RHEA:46608"/>
        <dbReference type="Rhea" id="RHEA-COMP:11060"/>
        <dbReference type="Rhea" id="RHEA-COMP:11605"/>
        <dbReference type="ChEBI" id="CHEBI:15378"/>
        <dbReference type="ChEBI" id="CHEBI:30013"/>
        <dbReference type="ChEBI" id="CHEBI:30616"/>
        <dbReference type="ChEBI" id="CHEBI:61977"/>
        <dbReference type="ChEBI" id="CHEBI:456216"/>
        <dbReference type="EC" id="2.7.11.1"/>
    </reaction>
</comment>
<keyword evidence="5" id="KW-0723">Serine/threonine-protein kinase</keyword>
<feature type="region of interest" description="Disordered" evidence="13">
    <location>
        <begin position="1710"/>
        <end position="1757"/>
    </location>
</feature>
<feature type="compositionally biased region" description="Basic and acidic residues" evidence="13">
    <location>
        <begin position="1930"/>
        <end position="1942"/>
    </location>
</feature>
<evidence type="ECO:0000256" key="5">
    <source>
        <dbReference type="ARBA" id="ARBA00022527"/>
    </source>
</evidence>
<dbReference type="STRING" id="30522.A0A4W2C6F8"/>
<dbReference type="InterPro" id="IPR000719">
    <property type="entry name" value="Prot_kinase_dom"/>
</dbReference>
<feature type="compositionally biased region" description="Low complexity" evidence="13">
    <location>
        <begin position="2102"/>
        <end position="2114"/>
    </location>
</feature>
<dbReference type="GO" id="GO:0005737">
    <property type="term" value="C:cytoplasm"/>
    <property type="evidence" value="ECO:0007669"/>
    <property type="project" value="UniProtKB-SubCell"/>
</dbReference>
<dbReference type="Gene3D" id="1.10.510.10">
    <property type="entry name" value="Transferase(Phosphotransferase) domain 1"/>
    <property type="match status" value="1"/>
</dbReference>
<dbReference type="GO" id="GO:0004674">
    <property type="term" value="F:protein serine/threonine kinase activity"/>
    <property type="evidence" value="ECO:0007669"/>
    <property type="project" value="UniProtKB-KW"/>
</dbReference>
<dbReference type="OMA" id="PEPNGMT"/>
<feature type="compositionally biased region" description="Polar residues" evidence="13">
    <location>
        <begin position="658"/>
        <end position="690"/>
    </location>
</feature>
<keyword evidence="8" id="KW-0547">Nucleotide-binding</keyword>
<feature type="compositionally biased region" description="Polar residues" evidence="13">
    <location>
        <begin position="641"/>
        <end position="650"/>
    </location>
</feature>
<feature type="compositionally biased region" description="Low complexity" evidence="13">
    <location>
        <begin position="1859"/>
        <end position="1877"/>
    </location>
</feature>
<protein>
    <recommendedName>
        <fullName evidence="3">non-specific serine/threonine protein kinase</fullName>
        <ecNumber evidence="3">2.7.11.1</ecNumber>
    </recommendedName>
</protein>
<evidence type="ECO:0000313" key="16">
    <source>
        <dbReference type="Proteomes" id="UP000314981"/>
    </source>
</evidence>
<feature type="compositionally biased region" description="Basic residues" evidence="13">
    <location>
        <begin position="2089"/>
        <end position="2101"/>
    </location>
</feature>
<keyword evidence="10" id="KW-0067">ATP-binding</keyword>
<dbReference type="Gene3D" id="3.10.20.90">
    <property type="entry name" value="Phosphatidylinositol 3-kinase Catalytic Subunit, Chain A, domain 1"/>
    <property type="match status" value="2"/>
</dbReference>
<dbReference type="PROSITE" id="PS00108">
    <property type="entry name" value="PROTEIN_KINASE_ST"/>
    <property type="match status" value="1"/>
</dbReference>
<dbReference type="FunFam" id="3.30.200.20:FF:000494">
    <property type="entry name" value="serine/threonine-protein kinase WNK2 isoform X2"/>
    <property type="match status" value="1"/>
</dbReference>
<dbReference type="FunFam" id="3.10.20.90:FF:000007">
    <property type="entry name" value="Serine/threonine-protein kinase WNK1 isoform 1"/>
    <property type="match status" value="1"/>
</dbReference>
<feature type="compositionally biased region" description="Polar residues" evidence="13">
    <location>
        <begin position="7"/>
        <end position="16"/>
    </location>
</feature>
<dbReference type="InterPro" id="IPR056865">
    <property type="entry name" value="CCTL2_WNK"/>
</dbReference>
<feature type="compositionally biased region" description="Basic and acidic residues" evidence="13">
    <location>
        <begin position="1840"/>
        <end position="1854"/>
    </location>
</feature>
<dbReference type="Pfam" id="PF12202">
    <property type="entry name" value="OSR1_C"/>
    <property type="match status" value="1"/>
</dbReference>